<proteinExistence type="predicted"/>
<feature type="transmembrane region" description="Helical" evidence="1">
    <location>
        <begin position="46"/>
        <end position="64"/>
    </location>
</feature>
<protein>
    <submittedName>
        <fullName evidence="2">Uncharacterized protein</fullName>
    </submittedName>
</protein>
<accession>A0A9P8BQS5</accession>
<comment type="caution">
    <text evidence="2">The sequence shown here is derived from an EMBL/GenBank/DDBJ whole genome shotgun (WGS) entry which is preliminary data.</text>
</comment>
<evidence type="ECO:0000313" key="3">
    <source>
        <dbReference type="Proteomes" id="UP000707451"/>
    </source>
</evidence>
<dbReference type="Proteomes" id="UP000707451">
    <property type="component" value="Unassembled WGS sequence"/>
</dbReference>
<gene>
    <name evidence="2" type="ORF">KI688_003698</name>
</gene>
<reference evidence="2" key="1">
    <citation type="submission" date="2021-06" db="EMBL/GenBank/DDBJ databases">
        <title>Genome Sequence of Mortierella hyaline Strain SCG-10, a Cold-Adapted, Nitrate-Reducing Fungus Isolated from Soil in Minnesota, USA.</title>
        <authorList>
            <person name="Aldossari N."/>
        </authorList>
    </citation>
    <scope>NUCLEOTIDE SEQUENCE</scope>
    <source>
        <strain evidence="2">SCG-10</strain>
    </source>
</reference>
<keyword evidence="1" id="KW-1133">Transmembrane helix</keyword>
<evidence type="ECO:0000256" key="1">
    <source>
        <dbReference type="SAM" id="Phobius"/>
    </source>
</evidence>
<dbReference type="OrthoDB" id="2427067at2759"/>
<feature type="transmembrane region" description="Helical" evidence="1">
    <location>
        <begin position="262"/>
        <end position="281"/>
    </location>
</feature>
<feature type="transmembrane region" description="Helical" evidence="1">
    <location>
        <begin position="235"/>
        <end position="256"/>
    </location>
</feature>
<feature type="transmembrane region" description="Helical" evidence="1">
    <location>
        <begin position="293"/>
        <end position="313"/>
    </location>
</feature>
<sequence>MTLPTELQRQWPRLVVAALSLHPLFYSIRGALRVQTPPPAMTPDDYHYFVFVYAFIVVPSIVDLHRLYVAYRPTTGGAQLSFKIWSIRTAFIALVYIIAGSYMYFVPEFENLVNNATFAAEVSEILSQHNQSLPVLLPEQATQSMTSPTLVETVWKGIESWMPSVLNIVLGFALSTILNQRRQLDHEQEVRQEKQGHHLLAASSDLPAPIASASTVEGFKTEAEIRRLRLRVPTWPRLIVGVWFLVAAFDGISGYLASFQSVWANLEMSFYILQSLAGLYILYRKSLVLTQRLFYSICVTTLHMCTVFGTKIWNVNQTDIELPMKTFGVGEMATINELKFFRGMVFVIVHVFFAVRLWVAWRLVADLKARDARVARAREQQELRERGLAEKQTAF</sequence>
<dbReference type="AlphaFoldDB" id="A0A9P8BQS5"/>
<keyword evidence="1" id="KW-0812">Transmembrane</keyword>
<feature type="transmembrane region" description="Helical" evidence="1">
    <location>
        <begin position="340"/>
        <end position="361"/>
    </location>
</feature>
<name>A0A9P8BQS5_9FUNG</name>
<feature type="transmembrane region" description="Helical" evidence="1">
    <location>
        <begin position="160"/>
        <end position="178"/>
    </location>
</feature>
<evidence type="ECO:0000313" key="2">
    <source>
        <dbReference type="EMBL" id="KAG9064508.1"/>
    </source>
</evidence>
<feature type="transmembrane region" description="Helical" evidence="1">
    <location>
        <begin position="85"/>
        <end position="105"/>
    </location>
</feature>
<keyword evidence="1" id="KW-0472">Membrane</keyword>
<organism evidence="2 3">
    <name type="scientific">Linnemannia hyalina</name>
    <dbReference type="NCBI Taxonomy" id="64524"/>
    <lineage>
        <taxon>Eukaryota</taxon>
        <taxon>Fungi</taxon>
        <taxon>Fungi incertae sedis</taxon>
        <taxon>Mucoromycota</taxon>
        <taxon>Mortierellomycotina</taxon>
        <taxon>Mortierellomycetes</taxon>
        <taxon>Mortierellales</taxon>
        <taxon>Mortierellaceae</taxon>
        <taxon>Linnemannia</taxon>
    </lineage>
</organism>
<keyword evidence="3" id="KW-1185">Reference proteome</keyword>
<dbReference type="EMBL" id="JAHRHY010000014">
    <property type="protein sequence ID" value="KAG9064508.1"/>
    <property type="molecule type" value="Genomic_DNA"/>
</dbReference>